<accession>A0ABV2D651</accession>
<protein>
    <submittedName>
        <fullName evidence="3">Uncharacterized protein</fullName>
    </submittedName>
</protein>
<sequence>MIPVPKKPTPKGSTSLPANDNKTPVGQEVLDFLRVLIPQDDAAADALCRRGERTANVVFVVMCICLIAIPLLFASVFYVGVAVVP</sequence>
<keyword evidence="4" id="KW-1185">Reference proteome</keyword>
<gene>
    <name evidence="3" type="ORF">ABVQ20_00775</name>
</gene>
<reference evidence="3 4" key="1">
    <citation type="submission" date="2024-06" db="EMBL/GenBank/DDBJ databases">
        <authorList>
            <person name="Kim D.-U."/>
        </authorList>
    </citation>
    <scope>NUCLEOTIDE SEQUENCE [LARGE SCALE GENOMIC DNA]</scope>
    <source>
        <strain evidence="3 4">KACC15460</strain>
    </source>
</reference>
<evidence type="ECO:0000256" key="2">
    <source>
        <dbReference type="SAM" id="Phobius"/>
    </source>
</evidence>
<evidence type="ECO:0000313" key="4">
    <source>
        <dbReference type="Proteomes" id="UP001548832"/>
    </source>
</evidence>
<keyword evidence="2" id="KW-1133">Transmembrane helix</keyword>
<keyword evidence="2" id="KW-0812">Transmembrane</keyword>
<proteinExistence type="predicted"/>
<feature type="compositionally biased region" description="Polar residues" evidence="1">
    <location>
        <begin position="11"/>
        <end position="23"/>
    </location>
</feature>
<evidence type="ECO:0000313" key="3">
    <source>
        <dbReference type="EMBL" id="MET2825504.1"/>
    </source>
</evidence>
<dbReference type="EMBL" id="JBEWSZ010000001">
    <property type="protein sequence ID" value="MET2825504.1"/>
    <property type="molecule type" value="Genomic_DNA"/>
</dbReference>
<name>A0ABV2D651_9HYPH</name>
<dbReference type="RefSeq" id="WP_354457598.1">
    <property type="nucleotide sequence ID" value="NZ_JBEWSZ010000001.1"/>
</dbReference>
<dbReference type="Proteomes" id="UP001548832">
    <property type="component" value="Unassembled WGS sequence"/>
</dbReference>
<feature type="transmembrane region" description="Helical" evidence="2">
    <location>
        <begin position="57"/>
        <end position="81"/>
    </location>
</feature>
<organism evidence="3 4">
    <name type="scientific">Mesorhizobium shangrilense</name>
    <dbReference type="NCBI Taxonomy" id="460060"/>
    <lineage>
        <taxon>Bacteria</taxon>
        <taxon>Pseudomonadati</taxon>
        <taxon>Pseudomonadota</taxon>
        <taxon>Alphaproteobacteria</taxon>
        <taxon>Hyphomicrobiales</taxon>
        <taxon>Phyllobacteriaceae</taxon>
        <taxon>Mesorhizobium</taxon>
    </lineage>
</organism>
<evidence type="ECO:0000256" key="1">
    <source>
        <dbReference type="SAM" id="MobiDB-lite"/>
    </source>
</evidence>
<keyword evidence="2" id="KW-0472">Membrane</keyword>
<feature type="region of interest" description="Disordered" evidence="1">
    <location>
        <begin position="1"/>
        <end position="23"/>
    </location>
</feature>
<comment type="caution">
    <text evidence="3">The sequence shown here is derived from an EMBL/GenBank/DDBJ whole genome shotgun (WGS) entry which is preliminary data.</text>
</comment>